<keyword evidence="3" id="KW-1185">Reference proteome</keyword>
<evidence type="ECO:0000256" key="1">
    <source>
        <dbReference type="SAM" id="Phobius"/>
    </source>
</evidence>
<reference evidence="2" key="1">
    <citation type="submission" date="2023-07" db="EMBL/GenBank/DDBJ databases">
        <title>draft genome sequence of fig (Ficus carica).</title>
        <authorList>
            <person name="Takahashi T."/>
            <person name="Nishimura K."/>
        </authorList>
    </citation>
    <scope>NUCLEOTIDE SEQUENCE</scope>
</reference>
<dbReference type="Pfam" id="PF03140">
    <property type="entry name" value="DUF247"/>
    <property type="match status" value="1"/>
</dbReference>
<accession>A0AA87ZT12</accession>
<sequence>MPGEYHMIHVNEEISPQTSTSQEGQKLLEELNGKENQAENWGKLQKVPAIMRENENKREYFKPREISVGPIHGGDSDLSKRELKAQLAKKFIKNSNKPAEIFLENIKNNIKFLRKCFGKGIADSYTDDDLACLMFLDGCAVLQFIYSWNSGNLKDFNISSIQATLIQQDLFLFENQLPFEVLMLLMTELINETEKEESFPAKGIPFSYAIVKFVVANNICAPTEEIDHLFDFRGMVGVLDKKKPDHLLDLLRMVSVFGNLKGDVEDRDDQESLIEPILHPPKSFLSRLACFSKPRQPNIFDDMKGILNIMRRNYDRTFRTVQELKSSGIKMMPSNSRSLRSVSFSTHCFGFRGHLKLPTLVVDDSTVRKLLNLVAYETCLDDNNKRRVTSYLNFLDLLIDTEQDAKDLRAAHILRNRLSSDDEVAQLFNTIGSTYLISQSQDYYYVVIKNQIEEHYNRNLAIWLAQLYNDHFSNPVTIVALVAAAVALALTIVQTVYAVNPKE</sequence>
<dbReference type="EMBL" id="BTGU01000009">
    <property type="protein sequence ID" value="GMN39184.1"/>
    <property type="molecule type" value="Genomic_DNA"/>
</dbReference>
<evidence type="ECO:0000313" key="3">
    <source>
        <dbReference type="Proteomes" id="UP001187192"/>
    </source>
</evidence>
<feature type="transmembrane region" description="Helical" evidence="1">
    <location>
        <begin position="476"/>
        <end position="499"/>
    </location>
</feature>
<protein>
    <submittedName>
        <fullName evidence="2">Uncharacterized protein</fullName>
    </submittedName>
</protein>
<gene>
    <name evidence="2" type="ORF">TIFTF001_008422</name>
</gene>
<dbReference type="Proteomes" id="UP001187192">
    <property type="component" value="Unassembled WGS sequence"/>
</dbReference>
<dbReference type="PANTHER" id="PTHR31170:SF25">
    <property type="entry name" value="BNAA09G04570D PROTEIN"/>
    <property type="match status" value="1"/>
</dbReference>
<dbReference type="InterPro" id="IPR004158">
    <property type="entry name" value="DUF247_pln"/>
</dbReference>
<keyword evidence="1" id="KW-0812">Transmembrane</keyword>
<dbReference type="PANTHER" id="PTHR31170">
    <property type="entry name" value="BNAC04G53230D PROTEIN"/>
    <property type="match status" value="1"/>
</dbReference>
<dbReference type="AlphaFoldDB" id="A0AA87ZT12"/>
<proteinExistence type="predicted"/>
<keyword evidence="1" id="KW-1133">Transmembrane helix</keyword>
<keyword evidence="1" id="KW-0472">Membrane</keyword>
<organism evidence="2 3">
    <name type="scientific">Ficus carica</name>
    <name type="common">Common fig</name>
    <dbReference type="NCBI Taxonomy" id="3494"/>
    <lineage>
        <taxon>Eukaryota</taxon>
        <taxon>Viridiplantae</taxon>
        <taxon>Streptophyta</taxon>
        <taxon>Embryophyta</taxon>
        <taxon>Tracheophyta</taxon>
        <taxon>Spermatophyta</taxon>
        <taxon>Magnoliopsida</taxon>
        <taxon>eudicotyledons</taxon>
        <taxon>Gunneridae</taxon>
        <taxon>Pentapetalae</taxon>
        <taxon>rosids</taxon>
        <taxon>fabids</taxon>
        <taxon>Rosales</taxon>
        <taxon>Moraceae</taxon>
        <taxon>Ficeae</taxon>
        <taxon>Ficus</taxon>
    </lineage>
</organism>
<evidence type="ECO:0000313" key="2">
    <source>
        <dbReference type="EMBL" id="GMN39184.1"/>
    </source>
</evidence>
<name>A0AA87ZT12_FICCA</name>
<comment type="caution">
    <text evidence="2">The sequence shown here is derived from an EMBL/GenBank/DDBJ whole genome shotgun (WGS) entry which is preliminary data.</text>
</comment>